<dbReference type="InterPro" id="IPR050925">
    <property type="entry name" value="Rhomboid_protease_S54"/>
</dbReference>
<dbReference type="PANTHER" id="PTHR43731">
    <property type="entry name" value="RHOMBOID PROTEASE"/>
    <property type="match status" value="1"/>
</dbReference>
<keyword evidence="3 5" id="KW-1133">Transmembrane helix</keyword>
<dbReference type="Pfam" id="PF01694">
    <property type="entry name" value="Rhomboid"/>
    <property type="match status" value="1"/>
</dbReference>
<protein>
    <submittedName>
        <fullName evidence="7">Rhomboid family intramembrane serine protease</fullName>
        <ecNumber evidence="7">3.4.21.-</ecNumber>
    </submittedName>
</protein>
<comment type="caution">
    <text evidence="7">The sequence shown here is derived from an EMBL/GenBank/DDBJ whole genome shotgun (WGS) entry which is preliminary data.</text>
</comment>
<sequence length="230" mass="24286">MSRSTALSRVTDRPRAGEGAWPGYLLGALFAAVAGWQIANGGPIPWALSIPALNEGRYGTILTHMVSHAGLPHLIVNTLALLTFSPIVVRAMRRGRGGLPMIVRYLLFFLLGGLASAGLFLAMNLDQTLPMVGASGAICALWGLLARIDPEDGPDKALWSPHALRVTRDFVISNAILVLLINGLAAAAGAQGGIAWEGHLGGYLFGILLGPLFLPRRPPPPPMGPWGPRL</sequence>
<feature type="transmembrane region" description="Helical" evidence="5">
    <location>
        <begin position="101"/>
        <end position="123"/>
    </location>
</feature>
<evidence type="ECO:0000313" key="7">
    <source>
        <dbReference type="EMBL" id="MFC0634937.1"/>
    </source>
</evidence>
<dbReference type="SUPFAM" id="SSF144091">
    <property type="entry name" value="Rhomboid-like"/>
    <property type="match status" value="1"/>
</dbReference>
<keyword evidence="8" id="KW-1185">Reference proteome</keyword>
<comment type="subcellular location">
    <subcellularLocation>
        <location evidence="1">Membrane</location>
        <topology evidence="1">Multi-pass membrane protein</topology>
    </subcellularLocation>
</comment>
<dbReference type="RefSeq" id="WP_376837035.1">
    <property type="nucleotide sequence ID" value="NZ_JBHLSW010000015.1"/>
</dbReference>
<feature type="domain" description="Peptidase S54 rhomboid" evidence="6">
    <location>
        <begin position="58"/>
        <end position="215"/>
    </location>
</feature>
<dbReference type="Gene3D" id="1.20.1540.10">
    <property type="entry name" value="Rhomboid-like"/>
    <property type="match status" value="1"/>
</dbReference>
<feature type="transmembrane region" description="Helical" evidence="5">
    <location>
        <begin position="21"/>
        <end position="39"/>
    </location>
</feature>
<evidence type="ECO:0000256" key="1">
    <source>
        <dbReference type="ARBA" id="ARBA00004141"/>
    </source>
</evidence>
<dbReference type="InterPro" id="IPR022764">
    <property type="entry name" value="Peptidase_S54_rhomboid_dom"/>
</dbReference>
<proteinExistence type="predicted"/>
<evidence type="ECO:0000256" key="3">
    <source>
        <dbReference type="ARBA" id="ARBA00022989"/>
    </source>
</evidence>
<evidence type="ECO:0000256" key="2">
    <source>
        <dbReference type="ARBA" id="ARBA00022692"/>
    </source>
</evidence>
<evidence type="ECO:0000256" key="4">
    <source>
        <dbReference type="ARBA" id="ARBA00023136"/>
    </source>
</evidence>
<dbReference type="EMBL" id="JBHLSW010000015">
    <property type="protein sequence ID" value="MFC0634937.1"/>
    <property type="molecule type" value="Genomic_DNA"/>
</dbReference>
<evidence type="ECO:0000259" key="6">
    <source>
        <dbReference type="Pfam" id="PF01694"/>
    </source>
</evidence>
<name>A0ABV6R5M8_9CAUL</name>
<dbReference type="PANTHER" id="PTHR43731:SF9">
    <property type="entry name" value="SLR1461 PROTEIN"/>
    <property type="match status" value="1"/>
</dbReference>
<keyword evidence="7" id="KW-0645">Protease</keyword>
<feature type="transmembrane region" description="Helical" evidence="5">
    <location>
        <begin position="169"/>
        <end position="188"/>
    </location>
</feature>
<accession>A0ABV6R5M8</accession>
<evidence type="ECO:0000313" key="8">
    <source>
        <dbReference type="Proteomes" id="UP001589906"/>
    </source>
</evidence>
<keyword evidence="7" id="KW-0378">Hydrolase</keyword>
<gene>
    <name evidence="7" type="ORF">ACFFGE_13735</name>
</gene>
<dbReference type="Proteomes" id="UP001589906">
    <property type="component" value="Unassembled WGS sequence"/>
</dbReference>
<feature type="transmembrane region" description="Helical" evidence="5">
    <location>
        <begin position="129"/>
        <end position="148"/>
    </location>
</feature>
<organism evidence="7 8">
    <name type="scientific">Brevundimonas balnearis</name>
    <dbReference type="NCBI Taxonomy" id="1572858"/>
    <lineage>
        <taxon>Bacteria</taxon>
        <taxon>Pseudomonadati</taxon>
        <taxon>Pseudomonadota</taxon>
        <taxon>Alphaproteobacteria</taxon>
        <taxon>Caulobacterales</taxon>
        <taxon>Caulobacteraceae</taxon>
        <taxon>Brevundimonas</taxon>
    </lineage>
</organism>
<keyword evidence="2 5" id="KW-0812">Transmembrane</keyword>
<evidence type="ECO:0000256" key="5">
    <source>
        <dbReference type="SAM" id="Phobius"/>
    </source>
</evidence>
<dbReference type="EC" id="3.4.21.-" evidence="7"/>
<keyword evidence="4 5" id="KW-0472">Membrane</keyword>
<dbReference type="GO" id="GO:0006508">
    <property type="term" value="P:proteolysis"/>
    <property type="evidence" value="ECO:0007669"/>
    <property type="project" value="UniProtKB-KW"/>
</dbReference>
<reference evidence="7 8" key="1">
    <citation type="submission" date="2024-09" db="EMBL/GenBank/DDBJ databases">
        <authorList>
            <person name="Sun Q."/>
            <person name="Mori K."/>
        </authorList>
    </citation>
    <scope>NUCLEOTIDE SEQUENCE [LARGE SCALE GENOMIC DNA]</scope>
    <source>
        <strain evidence="7 8">NCAIM B.02621</strain>
    </source>
</reference>
<feature type="transmembrane region" description="Helical" evidence="5">
    <location>
        <begin position="70"/>
        <end position="89"/>
    </location>
</feature>
<dbReference type="GO" id="GO:0008233">
    <property type="term" value="F:peptidase activity"/>
    <property type="evidence" value="ECO:0007669"/>
    <property type="project" value="UniProtKB-KW"/>
</dbReference>
<dbReference type="InterPro" id="IPR035952">
    <property type="entry name" value="Rhomboid-like_sf"/>
</dbReference>